<evidence type="ECO:0000313" key="2">
    <source>
        <dbReference type="Proteomes" id="UP001152300"/>
    </source>
</evidence>
<dbReference type="Proteomes" id="UP001152300">
    <property type="component" value="Unassembled WGS sequence"/>
</dbReference>
<protein>
    <submittedName>
        <fullName evidence="1">Uncharacterized protein</fullName>
    </submittedName>
</protein>
<dbReference type="EMBL" id="JAPEIS010000018">
    <property type="protein sequence ID" value="KAJ8057907.1"/>
    <property type="molecule type" value="Genomic_DNA"/>
</dbReference>
<organism evidence="1 2">
    <name type="scientific">Sclerotinia nivalis</name>
    <dbReference type="NCBI Taxonomy" id="352851"/>
    <lineage>
        <taxon>Eukaryota</taxon>
        <taxon>Fungi</taxon>
        <taxon>Dikarya</taxon>
        <taxon>Ascomycota</taxon>
        <taxon>Pezizomycotina</taxon>
        <taxon>Leotiomycetes</taxon>
        <taxon>Helotiales</taxon>
        <taxon>Sclerotiniaceae</taxon>
        <taxon>Sclerotinia</taxon>
    </lineage>
</organism>
<comment type="caution">
    <text evidence="1">The sequence shown here is derived from an EMBL/GenBank/DDBJ whole genome shotgun (WGS) entry which is preliminary data.</text>
</comment>
<reference evidence="1" key="1">
    <citation type="submission" date="2022-11" db="EMBL/GenBank/DDBJ databases">
        <title>Genome Resource of Sclerotinia nivalis Strain SnTB1, a Plant Pathogen Isolated from American Ginseng.</title>
        <authorList>
            <person name="Fan S."/>
        </authorList>
    </citation>
    <scope>NUCLEOTIDE SEQUENCE</scope>
    <source>
        <strain evidence="1">SnTB1</strain>
    </source>
</reference>
<name>A0A9X0A7Z4_9HELO</name>
<gene>
    <name evidence="1" type="ORF">OCU04_013089</name>
</gene>
<proteinExistence type="predicted"/>
<evidence type="ECO:0000313" key="1">
    <source>
        <dbReference type="EMBL" id="KAJ8057907.1"/>
    </source>
</evidence>
<dbReference type="AlphaFoldDB" id="A0A9X0A7Z4"/>
<sequence length="124" mass="14509">MVLLFTEIQSFETYIYRTQFVDISSPRFYYSKSVQILEKILAIDLPGIQLSRRSTDNIFLTPKNTLCCRLVYDFSLQSCTLSRVFGCMSYRFIFLVLPYFELHIGTFEDLSISDDVPLGQMTKR</sequence>
<accession>A0A9X0A7Z4</accession>
<keyword evidence="2" id="KW-1185">Reference proteome</keyword>